<comment type="cofactor">
    <cofactor evidence="1">
        <name>FAD</name>
        <dbReference type="ChEBI" id="CHEBI:57692"/>
    </cofactor>
</comment>
<reference evidence="18" key="2">
    <citation type="submission" date="2022-11" db="EMBL/GenBank/DDBJ databases">
        <title>Role of the vibriolysin VemA secreted by the emergent pathogen Vibrio europaeus in the colonization of Manila clam mucus.</title>
        <authorList>
            <person name="Martinez C."/>
            <person name="Rodriguez S."/>
            <person name="Vences A."/>
            <person name="Barja J.L."/>
            <person name="Toranzo A.E."/>
            <person name="Dubert J."/>
        </authorList>
    </citation>
    <scope>NUCLEOTIDE SEQUENCE</scope>
    <source>
        <strain evidence="18">3454</strain>
    </source>
</reference>
<dbReference type="EC" id="1.3.8.7" evidence="4"/>
<evidence type="ECO:0000313" key="19">
    <source>
        <dbReference type="EMBL" id="OAN00019.1"/>
    </source>
</evidence>
<feature type="domain" description="Acyl-CoA dehydrogenase/oxidase N-terminal" evidence="16">
    <location>
        <begin position="66"/>
        <end position="173"/>
    </location>
</feature>
<dbReference type="Proteomes" id="UP001150001">
    <property type="component" value="Unassembled WGS sequence"/>
</dbReference>
<evidence type="ECO:0000256" key="1">
    <source>
        <dbReference type="ARBA" id="ARBA00001974"/>
    </source>
</evidence>
<evidence type="ECO:0000256" key="2">
    <source>
        <dbReference type="ARBA" id="ARBA00005005"/>
    </source>
</evidence>
<dbReference type="InterPro" id="IPR015396">
    <property type="entry name" value="FadE_C"/>
</dbReference>
<evidence type="ECO:0000256" key="10">
    <source>
        <dbReference type="ARBA" id="ARBA00023002"/>
    </source>
</evidence>
<comment type="catalytic activity">
    <reaction evidence="12">
        <text>a medium-chain 2,3-saturated fatty acyl-CoA + oxidized [electron-transfer flavoprotein] + H(+) = a medium-chain (2E)-enoyl-CoA + reduced [electron-transfer flavoprotein]</text>
        <dbReference type="Rhea" id="RHEA:14477"/>
        <dbReference type="Rhea" id="RHEA-COMP:10685"/>
        <dbReference type="Rhea" id="RHEA-COMP:10686"/>
        <dbReference type="ChEBI" id="CHEBI:15378"/>
        <dbReference type="ChEBI" id="CHEBI:57692"/>
        <dbReference type="ChEBI" id="CHEBI:58307"/>
        <dbReference type="ChEBI" id="CHEBI:83723"/>
        <dbReference type="ChEBI" id="CHEBI:83726"/>
        <dbReference type="EC" id="1.3.8.7"/>
    </reaction>
</comment>
<evidence type="ECO:0000256" key="9">
    <source>
        <dbReference type="ARBA" id="ARBA00022832"/>
    </source>
</evidence>
<dbReference type="InterPro" id="IPR013786">
    <property type="entry name" value="AcylCoA_DH/ox_N"/>
</dbReference>
<dbReference type="OrthoDB" id="9802447at2"/>
<keyword evidence="11" id="KW-0443">Lipid metabolism</keyword>
<dbReference type="GO" id="GO:0005737">
    <property type="term" value="C:cytoplasm"/>
    <property type="evidence" value="ECO:0007669"/>
    <property type="project" value="TreeGrafter"/>
</dbReference>
<evidence type="ECO:0000256" key="5">
    <source>
        <dbReference type="ARBA" id="ARBA00012040"/>
    </source>
</evidence>
<reference evidence="19 20" key="1">
    <citation type="submission" date="2016-03" db="EMBL/GenBank/DDBJ databases">
        <title>Draft genome sequence of the Vibrio tubiashii subs. europaeus.</title>
        <authorList>
            <person name="Spinard E."/>
            <person name="Dubert J."/>
            <person name="Nelson D.R."/>
            <person name="Barja J.L."/>
        </authorList>
    </citation>
    <scope>NUCLEOTIDE SEQUENCE [LARGE SCALE GENOMIC DNA]</scope>
    <source>
        <strain evidence="20">PP-638</strain>
        <strain evidence="19">PP2-638</strain>
    </source>
</reference>
<dbReference type="Pfam" id="PF02770">
    <property type="entry name" value="Acyl-CoA_dh_M"/>
    <property type="match status" value="1"/>
</dbReference>
<feature type="domain" description="Acyl-CoA dehydrogenase C-terminal bacterial-type" evidence="17">
    <location>
        <begin position="455"/>
        <end position="739"/>
    </location>
</feature>
<dbReference type="EMBL" id="JAPFIT010000031">
    <property type="protein sequence ID" value="MDC5742989.1"/>
    <property type="molecule type" value="Genomic_DNA"/>
</dbReference>
<dbReference type="GO" id="GO:0033539">
    <property type="term" value="P:fatty acid beta-oxidation using acyl-CoA dehydrogenase"/>
    <property type="evidence" value="ECO:0007669"/>
    <property type="project" value="InterPro"/>
</dbReference>
<dbReference type="GeneID" id="78074556"/>
<dbReference type="GO" id="GO:0070991">
    <property type="term" value="F:medium-chain fatty acyl-CoA dehydrogenase activity"/>
    <property type="evidence" value="ECO:0007669"/>
    <property type="project" value="UniProtKB-EC"/>
</dbReference>
<evidence type="ECO:0000256" key="8">
    <source>
        <dbReference type="ARBA" id="ARBA00022827"/>
    </source>
</evidence>
<dbReference type="PANTHER" id="PTHR48083">
    <property type="entry name" value="MEDIUM-CHAIN SPECIFIC ACYL-COA DEHYDROGENASE, MITOCHONDRIAL-RELATED"/>
    <property type="match status" value="1"/>
</dbReference>
<evidence type="ECO:0000256" key="7">
    <source>
        <dbReference type="ARBA" id="ARBA00022630"/>
    </source>
</evidence>
<evidence type="ECO:0000313" key="20">
    <source>
        <dbReference type="Proteomes" id="UP000094761"/>
    </source>
</evidence>
<feature type="domain" description="Acyl-CoA oxidase/dehydrogenase middle" evidence="15">
    <location>
        <begin position="178"/>
        <end position="278"/>
    </location>
</feature>
<dbReference type="InterPro" id="IPR006091">
    <property type="entry name" value="Acyl-CoA_Oxase/DH_mid-dom"/>
</dbReference>
<dbReference type="InterPro" id="IPR036250">
    <property type="entry name" value="AcylCo_DH-like_C"/>
</dbReference>
<evidence type="ECO:0000259" key="16">
    <source>
        <dbReference type="Pfam" id="PF02771"/>
    </source>
</evidence>
<dbReference type="EMBL" id="LUAX01000001">
    <property type="protein sequence ID" value="OAN00019.1"/>
    <property type="molecule type" value="Genomic_DNA"/>
</dbReference>
<dbReference type="UniPathway" id="UPA00659"/>
<dbReference type="SUPFAM" id="SSF47203">
    <property type="entry name" value="Acyl-CoA dehydrogenase C-terminal domain-like"/>
    <property type="match status" value="1"/>
</dbReference>
<dbReference type="GO" id="GO:0050660">
    <property type="term" value="F:flavin adenine dinucleotide binding"/>
    <property type="evidence" value="ECO:0007669"/>
    <property type="project" value="InterPro"/>
</dbReference>
<evidence type="ECO:0000256" key="6">
    <source>
        <dbReference type="ARBA" id="ARBA00020144"/>
    </source>
</evidence>
<gene>
    <name evidence="19" type="ORF">AZ468_02540</name>
    <name evidence="18" type="ORF">OPW20_23300</name>
</gene>
<dbReference type="FunFam" id="1.10.540.10:FF:000004">
    <property type="entry name" value="Acyl-CoA dehydrogenase"/>
    <property type="match status" value="1"/>
</dbReference>
<organism evidence="19 20">
    <name type="scientific">Vibrio europaeus</name>
    <dbReference type="NCBI Taxonomy" id="300876"/>
    <lineage>
        <taxon>Bacteria</taxon>
        <taxon>Pseudomonadati</taxon>
        <taxon>Pseudomonadota</taxon>
        <taxon>Gammaproteobacteria</taxon>
        <taxon>Vibrionales</taxon>
        <taxon>Vibrionaceae</taxon>
        <taxon>Vibrio</taxon>
        <taxon>Vibrio oreintalis group</taxon>
    </lineage>
</organism>
<sequence length="763" mass="83932">MGSLRRKWVSDPAFKMFKKVLPPLSSTEKEAMEAGSVWWDGELFSGRPDFTKLHQYPKPTLTAEEQSFMDNELETLLAMLDDHKIVKEDRDLPPEVWQYLRKERFFSLIISKEYGGREFSSLANSTIVTRIATRSISAAVCVMVPNSLGPGELLSHYGTQEQKDYWLPRLADGTDIPCFALTGPEAGSDAGGIPDEGIVCYGEHEGKEVLGVRINWNKRYITLAPVATVLGLAFKMYDPDGLMGDKKELGITCALIPADHKGVENGERHDPLGLAFMNGPTFGKDVFIPMDWLIGGQDYAGKGWRMLVECLSAGRGISLPALGTAVGHLTSRTTGAYAYVRKQFGMSIGKFEGVAESLGRIGGLTYLLEASRTLTTTSLDLKEKPGIVTAIAKYHMTEMARTILNDSMDIHSGRAIQDGPMNYLASPYLGIPVAITVEGANILTRNLMIFGQGATRCHPYVLKEMEAAANPDHKQGAKEFDDLLFKHIKHAMGNTFGAFGAALTGSRFIKADMSGATQKYYKEMTRLSRALAVSADIAMATLGGDLKRKEMISARLGDVLAYLYMASAALKKYEDEGRQQQDLDFVHYAVQHCLYNAANALQEAFTNYPHKAVGRLLKVLIFPLGNHFEKPSDDLTVKLAEALMTPGAQRDRLTNLCYVGKDENDSVGLMETAFLAMYDIKGLERKLMRAAKEGKVARKGLLTDRLAQALEADVLTQEEVGQIVAADKLRYKAIQVDHFSHDFSAIHTNGKPKKGKAKLNTAA</sequence>
<evidence type="ECO:0000313" key="18">
    <source>
        <dbReference type="EMBL" id="MDC5742989.1"/>
    </source>
</evidence>
<keyword evidence="7" id="KW-0285">Flavoprotein</keyword>
<keyword evidence="21" id="KW-1185">Reference proteome</keyword>
<protein>
    <recommendedName>
        <fullName evidence="6">Acyl-coenzyme A dehydrogenase</fullName>
        <ecNumber evidence="4">1.3.8.7</ecNumber>
        <ecNumber evidence="5">1.3.8.8</ecNumber>
    </recommendedName>
</protein>
<proteinExistence type="inferred from homology"/>
<dbReference type="Pfam" id="PF00441">
    <property type="entry name" value="Acyl-CoA_dh_1"/>
    <property type="match status" value="1"/>
</dbReference>
<keyword evidence="9" id="KW-0276">Fatty acid metabolism</keyword>
<dbReference type="NCBIfam" id="NF007000">
    <property type="entry name" value="PRK09463.1"/>
    <property type="match status" value="1"/>
</dbReference>
<comment type="pathway">
    <text evidence="2">Lipid metabolism; fatty acid beta-oxidation.</text>
</comment>
<dbReference type="EC" id="1.3.8.8" evidence="5"/>
<evidence type="ECO:0000259" key="15">
    <source>
        <dbReference type="Pfam" id="PF02770"/>
    </source>
</evidence>
<dbReference type="Gene3D" id="2.40.110.10">
    <property type="entry name" value="Butyryl-CoA Dehydrogenase, subunit A, domain 2"/>
    <property type="match status" value="1"/>
</dbReference>
<dbReference type="InterPro" id="IPR037069">
    <property type="entry name" value="AcylCoA_DH/ox_N_sf"/>
</dbReference>
<dbReference type="Gene3D" id="1.20.140.10">
    <property type="entry name" value="Butyryl-CoA Dehydrogenase, subunit A, domain 3"/>
    <property type="match status" value="1"/>
</dbReference>
<evidence type="ECO:0000259" key="14">
    <source>
        <dbReference type="Pfam" id="PF00441"/>
    </source>
</evidence>
<dbReference type="InterPro" id="IPR050741">
    <property type="entry name" value="Acyl-CoA_dehydrogenase"/>
</dbReference>
<comment type="caution">
    <text evidence="19">The sequence shown here is derived from an EMBL/GenBank/DDBJ whole genome shotgun (WGS) entry which is preliminary data.</text>
</comment>
<dbReference type="SUPFAM" id="SSF56645">
    <property type="entry name" value="Acyl-CoA dehydrogenase NM domain-like"/>
    <property type="match status" value="1"/>
</dbReference>
<name>A0A178JEV3_9VIBR</name>
<dbReference type="RefSeq" id="WP_069665980.1">
    <property type="nucleotide sequence ID" value="NZ_JAPFIM010000008.1"/>
</dbReference>
<comment type="similarity">
    <text evidence="3">Belongs to the acyl-CoA dehydrogenase family.</text>
</comment>
<evidence type="ECO:0000256" key="3">
    <source>
        <dbReference type="ARBA" id="ARBA00009347"/>
    </source>
</evidence>
<dbReference type="InterPro" id="IPR009075">
    <property type="entry name" value="AcylCo_DH/oxidase_C"/>
</dbReference>
<dbReference type="AlphaFoldDB" id="A0A178JEV3"/>
<dbReference type="InterPro" id="IPR046373">
    <property type="entry name" value="Acyl-CoA_Oxase/DH_mid-dom_sf"/>
</dbReference>
<evidence type="ECO:0000256" key="4">
    <source>
        <dbReference type="ARBA" id="ARBA00012033"/>
    </source>
</evidence>
<dbReference type="GO" id="GO:0004466">
    <property type="term" value="F:long-chain fatty acyl-CoA dehydrogenase activity"/>
    <property type="evidence" value="ECO:0007669"/>
    <property type="project" value="UniProtKB-EC"/>
</dbReference>
<dbReference type="FunFam" id="1.20.140.10:FF:000009">
    <property type="entry name" value="Acyl-CoA dehydrogenase"/>
    <property type="match status" value="1"/>
</dbReference>
<comment type="catalytic activity">
    <reaction evidence="13">
        <text>a long-chain 2,3-saturated fatty acyl-CoA + oxidized [electron-transfer flavoprotein] + H(+) = a long-chain (2E)-enoyl-CoA + reduced [electron-transfer flavoprotein]</text>
        <dbReference type="Rhea" id="RHEA:17721"/>
        <dbReference type="Rhea" id="RHEA-COMP:10685"/>
        <dbReference type="Rhea" id="RHEA-COMP:10686"/>
        <dbReference type="ChEBI" id="CHEBI:15378"/>
        <dbReference type="ChEBI" id="CHEBI:57692"/>
        <dbReference type="ChEBI" id="CHEBI:58307"/>
        <dbReference type="ChEBI" id="CHEBI:83721"/>
        <dbReference type="ChEBI" id="CHEBI:83727"/>
        <dbReference type="EC" id="1.3.8.8"/>
    </reaction>
</comment>
<dbReference type="Gene3D" id="1.10.540.10">
    <property type="entry name" value="Acyl-CoA dehydrogenase/oxidase, N-terminal domain"/>
    <property type="match status" value="1"/>
</dbReference>
<dbReference type="Pfam" id="PF02771">
    <property type="entry name" value="Acyl-CoA_dh_N"/>
    <property type="match status" value="1"/>
</dbReference>
<feature type="domain" description="Acyl-CoA dehydrogenase/oxidase C-terminal" evidence="14">
    <location>
        <begin position="301"/>
        <end position="446"/>
    </location>
</feature>
<dbReference type="NCBIfam" id="NF009586">
    <property type="entry name" value="PRK13026.1"/>
    <property type="match status" value="1"/>
</dbReference>
<dbReference type="Proteomes" id="UP000094761">
    <property type="component" value="Unassembled WGS sequence"/>
</dbReference>
<evidence type="ECO:0000259" key="17">
    <source>
        <dbReference type="Pfam" id="PF09317"/>
    </source>
</evidence>
<evidence type="ECO:0000256" key="12">
    <source>
        <dbReference type="ARBA" id="ARBA00047882"/>
    </source>
</evidence>
<accession>A0A178JEV3</accession>
<keyword evidence="8" id="KW-0274">FAD</keyword>
<dbReference type="PANTHER" id="PTHR48083:SF33">
    <property type="entry name" value="ACYL-COENZYME A DEHYDROGENASE"/>
    <property type="match status" value="1"/>
</dbReference>
<evidence type="ECO:0000256" key="11">
    <source>
        <dbReference type="ARBA" id="ARBA00023098"/>
    </source>
</evidence>
<keyword evidence="10" id="KW-0560">Oxidoreductase</keyword>
<dbReference type="Pfam" id="PF09317">
    <property type="entry name" value="ACDH_C"/>
    <property type="match status" value="1"/>
</dbReference>
<dbReference type="InterPro" id="IPR009100">
    <property type="entry name" value="AcylCoA_DH/oxidase_NM_dom_sf"/>
</dbReference>
<dbReference type="FunFam" id="2.40.110.10:FF:000010">
    <property type="entry name" value="Acyl-CoA dehydrogenase"/>
    <property type="match status" value="1"/>
</dbReference>
<evidence type="ECO:0000313" key="21">
    <source>
        <dbReference type="Proteomes" id="UP001150001"/>
    </source>
</evidence>
<evidence type="ECO:0000256" key="13">
    <source>
        <dbReference type="ARBA" id="ARBA00049247"/>
    </source>
</evidence>